<comment type="caution">
    <text evidence="1">The sequence shown here is derived from an EMBL/GenBank/DDBJ whole genome shotgun (WGS) entry which is preliminary data.</text>
</comment>
<organism evidence="1 2">
    <name type="scientific">Portunus trituberculatus</name>
    <name type="common">Swimming crab</name>
    <name type="synonym">Neptunus trituberculatus</name>
    <dbReference type="NCBI Taxonomy" id="210409"/>
    <lineage>
        <taxon>Eukaryota</taxon>
        <taxon>Metazoa</taxon>
        <taxon>Ecdysozoa</taxon>
        <taxon>Arthropoda</taxon>
        <taxon>Crustacea</taxon>
        <taxon>Multicrustacea</taxon>
        <taxon>Malacostraca</taxon>
        <taxon>Eumalacostraca</taxon>
        <taxon>Eucarida</taxon>
        <taxon>Decapoda</taxon>
        <taxon>Pleocyemata</taxon>
        <taxon>Brachyura</taxon>
        <taxon>Eubrachyura</taxon>
        <taxon>Portunoidea</taxon>
        <taxon>Portunidae</taxon>
        <taxon>Portuninae</taxon>
        <taxon>Portunus</taxon>
    </lineage>
</organism>
<keyword evidence="2" id="KW-1185">Reference proteome</keyword>
<evidence type="ECO:0000313" key="1">
    <source>
        <dbReference type="EMBL" id="MPD01995.1"/>
    </source>
</evidence>
<dbReference type="EMBL" id="VSRR010129484">
    <property type="protein sequence ID" value="MPD01995.1"/>
    <property type="molecule type" value="Genomic_DNA"/>
</dbReference>
<proteinExistence type="predicted"/>
<dbReference type="AlphaFoldDB" id="A0A5B7KBP5"/>
<protein>
    <submittedName>
        <fullName evidence="1">Uncharacterized protein</fullName>
    </submittedName>
</protein>
<sequence>MDCHDVSDAALTLLSPVFLSAWITLTTAEGVVTRTRDWWRPTNSSMGGAGWGNMVGWILGVEMHTVFSRIFFS</sequence>
<dbReference type="Proteomes" id="UP000324222">
    <property type="component" value="Unassembled WGS sequence"/>
</dbReference>
<evidence type="ECO:0000313" key="2">
    <source>
        <dbReference type="Proteomes" id="UP000324222"/>
    </source>
</evidence>
<name>A0A5B7KBP5_PORTR</name>
<gene>
    <name evidence="1" type="ORF">E2C01_097549</name>
</gene>
<reference evidence="1 2" key="1">
    <citation type="submission" date="2019-05" db="EMBL/GenBank/DDBJ databases">
        <title>Another draft genome of Portunus trituberculatus and its Hox gene families provides insights of decapod evolution.</title>
        <authorList>
            <person name="Jeong J.-H."/>
            <person name="Song I."/>
            <person name="Kim S."/>
            <person name="Choi T."/>
            <person name="Kim D."/>
            <person name="Ryu S."/>
            <person name="Kim W."/>
        </authorList>
    </citation>
    <scope>NUCLEOTIDE SEQUENCE [LARGE SCALE GENOMIC DNA]</scope>
    <source>
        <tissue evidence="1">Muscle</tissue>
    </source>
</reference>
<accession>A0A5B7KBP5</accession>